<evidence type="ECO:0000256" key="4">
    <source>
        <dbReference type="ARBA" id="ARBA00023004"/>
    </source>
</evidence>
<keyword evidence="7" id="KW-1133">Transmembrane helix</keyword>
<keyword evidence="7" id="KW-0472">Membrane</keyword>
<dbReference type="InterPro" id="IPR017972">
    <property type="entry name" value="Cyt_P450_CS"/>
</dbReference>
<keyword evidence="9" id="KW-1185">Reference proteome</keyword>
<gene>
    <name evidence="8" type="ORF">TIFTF001_008548</name>
</gene>
<evidence type="ECO:0000256" key="6">
    <source>
        <dbReference type="RuleBase" id="RU000461"/>
    </source>
</evidence>
<keyword evidence="2 5" id="KW-0479">Metal-binding</keyword>
<dbReference type="SUPFAM" id="SSF48264">
    <property type="entry name" value="Cytochrome P450"/>
    <property type="match status" value="1"/>
</dbReference>
<dbReference type="GO" id="GO:0004497">
    <property type="term" value="F:monooxygenase activity"/>
    <property type="evidence" value="ECO:0007669"/>
    <property type="project" value="UniProtKB-KW"/>
</dbReference>
<keyword evidence="6" id="KW-0503">Monooxygenase</keyword>
<dbReference type="InterPro" id="IPR036396">
    <property type="entry name" value="Cyt_P450_sf"/>
</dbReference>
<keyword evidence="7" id="KW-0812">Transmembrane</keyword>
<dbReference type="InterPro" id="IPR001128">
    <property type="entry name" value="Cyt_P450"/>
</dbReference>
<dbReference type="PROSITE" id="PS00086">
    <property type="entry name" value="CYTOCHROME_P450"/>
    <property type="match status" value="1"/>
</dbReference>
<evidence type="ECO:0000313" key="9">
    <source>
        <dbReference type="Proteomes" id="UP001187192"/>
    </source>
</evidence>
<comment type="similarity">
    <text evidence="1 6">Belongs to the cytochrome P450 family.</text>
</comment>
<dbReference type="PANTHER" id="PTHR47950:SF14">
    <property type="entry name" value="CYTOCHROME P450 76A2-LIKE ISOFORM X1"/>
    <property type="match status" value="1"/>
</dbReference>
<dbReference type="CDD" id="cd11073">
    <property type="entry name" value="CYP76-like"/>
    <property type="match status" value="1"/>
</dbReference>
<keyword evidence="3 6" id="KW-0560">Oxidoreductase</keyword>
<dbReference type="Gene3D" id="1.10.630.10">
    <property type="entry name" value="Cytochrome P450"/>
    <property type="match status" value="1"/>
</dbReference>
<dbReference type="AlphaFoldDB" id="A0AA87ZLL6"/>
<dbReference type="GO" id="GO:0005506">
    <property type="term" value="F:iron ion binding"/>
    <property type="evidence" value="ECO:0007669"/>
    <property type="project" value="InterPro"/>
</dbReference>
<dbReference type="PRINTS" id="PR00463">
    <property type="entry name" value="EP450I"/>
</dbReference>
<dbReference type="PANTHER" id="PTHR47950">
    <property type="entry name" value="CYTOCHROME P450, FAMILY 76, SUBFAMILY C, POLYPEPTIDE 5-RELATED"/>
    <property type="match status" value="1"/>
</dbReference>
<accession>A0AA87ZLL6</accession>
<evidence type="ECO:0000256" key="7">
    <source>
        <dbReference type="SAM" id="Phobius"/>
    </source>
</evidence>
<feature type="binding site" description="axial binding residue" evidence="5">
    <location>
        <position position="454"/>
    </location>
    <ligand>
        <name>heme</name>
        <dbReference type="ChEBI" id="CHEBI:30413"/>
    </ligand>
    <ligandPart>
        <name>Fe</name>
        <dbReference type="ChEBI" id="CHEBI:18248"/>
    </ligandPart>
</feature>
<dbReference type="PRINTS" id="PR00385">
    <property type="entry name" value="P450"/>
</dbReference>
<dbReference type="GO" id="GO:0016705">
    <property type="term" value="F:oxidoreductase activity, acting on paired donors, with incorporation or reduction of molecular oxygen"/>
    <property type="evidence" value="ECO:0007669"/>
    <property type="project" value="InterPro"/>
</dbReference>
<evidence type="ECO:0000256" key="2">
    <source>
        <dbReference type="ARBA" id="ARBA00022723"/>
    </source>
</evidence>
<organism evidence="8 9">
    <name type="scientific">Ficus carica</name>
    <name type="common">Common fig</name>
    <dbReference type="NCBI Taxonomy" id="3494"/>
    <lineage>
        <taxon>Eukaryota</taxon>
        <taxon>Viridiplantae</taxon>
        <taxon>Streptophyta</taxon>
        <taxon>Embryophyta</taxon>
        <taxon>Tracheophyta</taxon>
        <taxon>Spermatophyta</taxon>
        <taxon>Magnoliopsida</taxon>
        <taxon>eudicotyledons</taxon>
        <taxon>Gunneridae</taxon>
        <taxon>Pentapetalae</taxon>
        <taxon>rosids</taxon>
        <taxon>fabids</taxon>
        <taxon>Rosales</taxon>
        <taxon>Moraceae</taxon>
        <taxon>Ficeae</taxon>
        <taxon>Ficus</taxon>
    </lineage>
</organism>
<dbReference type="Proteomes" id="UP001187192">
    <property type="component" value="Unassembled WGS sequence"/>
</dbReference>
<evidence type="ECO:0000256" key="3">
    <source>
        <dbReference type="ARBA" id="ARBA00023002"/>
    </source>
</evidence>
<comment type="cofactor">
    <cofactor evidence="5">
        <name>heme</name>
        <dbReference type="ChEBI" id="CHEBI:30413"/>
    </cofactor>
</comment>
<keyword evidence="5 6" id="KW-0349">Heme</keyword>
<evidence type="ECO:0000313" key="8">
    <source>
        <dbReference type="EMBL" id="GMN39329.1"/>
    </source>
</evidence>
<evidence type="ECO:0008006" key="10">
    <source>
        <dbReference type="Google" id="ProtNLM"/>
    </source>
</evidence>
<dbReference type="EMBL" id="BTGU01000009">
    <property type="protein sequence ID" value="GMN39329.1"/>
    <property type="molecule type" value="Genomic_DNA"/>
</dbReference>
<protein>
    <recommendedName>
        <fullName evidence="10">Cytochrome P450</fullName>
    </recommendedName>
</protein>
<keyword evidence="4 5" id="KW-0408">Iron</keyword>
<proteinExistence type="inferred from homology"/>
<name>A0AA87ZLL6_FICCA</name>
<reference evidence="8" key="1">
    <citation type="submission" date="2023-07" db="EMBL/GenBank/DDBJ databases">
        <title>draft genome sequence of fig (Ficus carica).</title>
        <authorList>
            <person name="Takahashi T."/>
            <person name="Nishimura K."/>
        </authorList>
    </citation>
    <scope>NUCLEOTIDE SEQUENCE</scope>
</reference>
<dbReference type="InterPro" id="IPR002401">
    <property type="entry name" value="Cyt_P450_E_grp-I"/>
</dbReference>
<feature type="transmembrane region" description="Helical" evidence="7">
    <location>
        <begin position="6"/>
        <end position="28"/>
    </location>
</feature>
<sequence>MVQVMEWSWVSLAISLIIFLSPVLLHLLSRRRKSSGASRLPPEPPGWPVFGNMFDLGSMPHRTLAEMRRKYGDVLWLRLGAINTMAVLSSKAATELFKNHDMSFVERTVTETGRAHNFHEASVALAPYGPYWRLMRRLMTADMLVGKRVSETAPLRRRCVDDMSFWIEEEATKKSKDGVHVARFVFLMVFNLLGNMMLSRDLVDPNSKEGSEFFAAMEGLMEWSGHANVADFFPWLRRLDPQGLRRKMERDMGKAIEIVSKFVKERMSERGGLCVAEKKDFLDVLLDFESNGKDEPAKLTDHQLINVVLEMFLAGSESTSSSVEWALTELLLNPYVMAKAKAELTQLIGSNRKFQETDIDNLPYLNAVIKETLRLHPPIPLLVPRKATNDQTNFMGYSIPKNTQVFVNAWAIGRDADVWDDPLCFKPERFLNSEVDYKGQNYELIPFGAGRRICAGLPLAHRLLHLILGSLIHEFEWKLGGKVTRETMDMKDRLGIVSRKLEPLLAVPTKCIS</sequence>
<dbReference type="GO" id="GO:0020037">
    <property type="term" value="F:heme binding"/>
    <property type="evidence" value="ECO:0007669"/>
    <property type="project" value="InterPro"/>
</dbReference>
<evidence type="ECO:0000256" key="1">
    <source>
        <dbReference type="ARBA" id="ARBA00010617"/>
    </source>
</evidence>
<evidence type="ECO:0000256" key="5">
    <source>
        <dbReference type="PIRSR" id="PIRSR602401-1"/>
    </source>
</evidence>
<dbReference type="Pfam" id="PF00067">
    <property type="entry name" value="p450"/>
    <property type="match status" value="1"/>
</dbReference>
<dbReference type="FunFam" id="1.10.630.10:FF:000007">
    <property type="entry name" value="Cytochrome P450 76C4"/>
    <property type="match status" value="1"/>
</dbReference>
<comment type="caution">
    <text evidence="8">The sequence shown here is derived from an EMBL/GenBank/DDBJ whole genome shotgun (WGS) entry which is preliminary data.</text>
</comment>